<organism evidence="2 3">
    <name type="scientific">Clostridium paraputrificum</name>
    <dbReference type="NCBI Taxonomy" id="29363"/>
    <lineage>
        <taxon>Bacteria</taxon>
        <taxon>Bacillati</taxon>
        <taxon>Bacillota</taxon>
        <taxon>Clostridia</taxon>
        <taxon>Eubacteriales</taxon>
        <taxon>Clostridiaceae</taxon>
        <taxon>Clostridium</taxon>
    </lineage>
</organism>
<dbReference type="RefSeq" id="WP_055184090.1">
    <property type="nucleotide sequence ID" value="NZ_CABJAZ010000014.1"/>
</dbReference>
<feature type="transmembrane region" description="Helical" evidence="1">
    <location>
        <begin position="12"/>
        <end position="31"/>
    </location>
</feature>
<dbReference type="Proteomes" id="UP000092714">
    <property type="component" value="Unassembled WGS sequence"/>
</dbReference>
<keyword evidence="1" id="KW-0472">Membrane</keyword>
<comment type="caution">
    <text evidence="2">The sequence shown here is derived from an EMBL/GenBank/DDBJ whole genome shotgun (WGS) entry which is preliminary data.</text>
</comment>
<sequence>MFKRVRRPGDYMLFVVLVLLVSFLVNVYISIDNYKFRYRVGRESYTNIEKIKSTNKTNNEILNNAIKAGCLDNMELLKLYKNYGELSDSMVSLWDEYSFYEENISILDFGKKKIDKNNVVFNDIYGTIEEYFRSLMDEEMKTQSYKVELTGKTLENFNSILIISNNIDSYYNEFYDKNLSSIDIEDREKAIIKKYYWIDMLEDINEINQKYINSDFTL</sequence>
<dbReference type="AlphaFoldDB" id="A0A174ULC0"/>
<evidence type="ECO:0000313" key="3">
    <source>
        <dbReference type="Proteomes" id="UP000092714"/>
    </source>
</evidence>
<proteinExistence type="predicted"/>
<reference evidence="2 3" key="1">
    <citation type="submission" date="2016-06" db="EMBL/GenBank/DDBJ databases">
        <authorList>
            <person name="Kjaerup R.B."/>
            <person name="Dalgaard T.S."/>
            <person name="Juul-Madsen H.R."/>
        </authorList>
    </citation>
    <scope>NUCLEOTIDE SEQUENCE [LARGE SCALE GENOMIC DNA]</scope>
    <source>
        <strain evidence="2 3">373-A1</strain>
    </source>
</reference>
<keyword evidence="3" id="KW-1185">Reference proteome</keyword>
<dbReference type="EMBL" id="MAPZ01000011">
    <property type="protein sequence ID" value="OBY11615.1"/>
    <property type="molecule type" value="Genomic_DNA"/>
</dbReference>
<protein>
    <recommendedName>
        <fullName evidence="4">Reticulocyte-binding protein</fullName>
    </recommendedName>
</protein>
<evidence type="ECO:0000313" key="2">
    <source>
        <dbReference type="EMBL" id="OBY11615.1"/>
    </source>
</evidence>
<evidence type="ECO:0000256" key="1">
    <source>
        <dbReference type="SAM" id="Phobius"/>
    </source>
</evidence>
<name>A0A174ULC0_9CLOT</name>
<dbReference type="OrthoDB" id="1933790at2"/>
<dbReference type="eggNOG" id="ENOG5030GKT">
    <property type="taxonomic scope" value="Bacteria"/>
</dbReference>
<evidence type="ECO:0008006" key="4">
    <source>
        <dbReference type="Google" id="ProtNLM"/>
    </source>
</evidence>
<gene>
    <name evidence="2" type="ORF">CP373A1_04290</name>
</gene>
<accession>A0A174ULC0</accession>
<keyword evidence="1" id="KW-0812">Transmembrane</keyword>
<keyword evidence="1" id="KW-1133">Transmembrane helix</keyword>